<feature type="domain" description="Rhodanese" evidence="3">
    <location>
        <begin position="169"/>
        <end position="272"/>
    </location>
</feature>
<dbReference type="Gene3D" id="3.40.250.10">
    <property type="entry name" value="Rhodanese-like domain"/>
    <property type="match status" value="2"/>
</dbReference>
<dbReference type="InterPro" id="IPR036873">
    <property type="entry name" value="Rhodanese-like_dom_sf"/>
</dbReference>
<comment type="caution">
    <text evidence="4">The sequence shown here is derived from an EMBL/GenBank/DDBJ whole genome shotgun (WGS) entry which is preliminary data.</text>
</comment>
<accession>A0A2W4WMT8</accession>
<dbReference type="PANTHER" id="PTHR11364:SF27">
    <property type="entry name" value="SULFURTRANSFERASE"/>
    <property type="match status" value="1"/>
</dbReference>
<dbReference type="EMBL" id="QBMN01000029">
    <property type="protein sequence ID" value="PZO43199.1"/>
    <property type="molecule type" value="Genomic_DNA"/>
</dbReference>
<reference evidence="5" key="1">
    <citation type="submission" date="2018-04" db="EMBL/GenBank/DDBJ databases">
        <authorList>
            <person name="Cornet L."/>
        </authorList>
    </citation>
    <scope>NUCLEOTIDE SEQUENCE [LARGE SCALE GENOMIC DNA]</scope>
</reference>
<dbReference type="SUPFAM" id="SSF52821">
    <property type="entry name" value="Rhodanese/Cell cycle control phosphatase"/>
    <property type="match status" value="2"/>
</dbReference>
<dbReference type="PROSITE" id="PS50206">
    <property type="entry name" value="RHODANESE_3"/>
    <property type="match status" value="2"/>
</dbReference>
<dbReference type="GO" id="GO:0004792">
    <property type="term" value="F:thiosulfate-cyanide sulfurtransferase activity"/>
    <property type="evidence" value="ECO:0007669"/>
    <property type="project" value="TreeGrafter"/>
</dbReference>
<dbReference type="CDD" id="cd01449">
    <property type="entry name" value="TST_Repeat_2"/>
    <property type="match status" value="1"/>
</dbReference>
<dbReference type="InterPro" id="IPR045078">
    <property type="entry name" value="TST/MPST-like"/>
</dbReference>
<gene>
    <name evidence="4" type="ORF">DCF17_06040</name>
</gene>
<feature type="domain" description="Rhodanese" evidence="3">
    <location>
        <begin position="18"/>
        <end position="141"/>
    </location>
</feature>
<evidence type="ECO:0000313" key="4">
    <source>
        <dbReference type="EMBL" id="PZO43199.1"/>
    </source>
</evidence>
<dbReference type="SMART" id="SM00450">
    <property type="entry name" value="RHOD"/>
    <property type="match status" value="2"/>
</dbReference>
<protein>
    <submittedName>
        <fullName evidence="4">Sulfurtransferase</fullName>
    </submittedName>
</protein>
<dbReference type="Pfam" id="PF00581">
    <property type="entry name" value="Rhodanese"/>
    <property type="match status" value="2"/>
</dbReference>
<evidence type="ECO:0000256" key="2">
    <source>
        <dbReference type="ARBA" id="ARBA00022737"/>
    </source>
</evidence>
<dbReference type="Proteomes" id="UP000249081">
    <property type="component" value="Unassembled WGS sequence"/>
</dbReference>
<dbReference type="AlphaFoldDB" id="A0A2W4WMT8"/>
<reference evidence="4 5" key="2">
    <citation type="submission" date="2018-06" db="EMBL/GenBank/DDBJ databases">
        <title>Metagenomic assembly of (sub)arctic Cyanobacteria and their associated microbiome from non-axenic cultures.</title>
        <authorList>
            <person name="Baurain D."/>
        </authorList>
    </citation>
    <scope>NUCLEOTIDE SEQUENCE [LARGE SCALE GENOMIC DNA]</scope>
    <source>
        <strain evidence="4">ULC041bin1</strain>
    </source>
</reference>
<dbReference type="InterPro" id="IPR001763">
    <property type="entry name" value="Rhodanese-like_dom"/>
</dbReference>
<keyword evidence="2" id="KW-0677">Repeat</keyword>
<sequence length="274" mass="29786">MTYSQNLVTAAWLARHLDDPRVVVVDCRFALGDPHQGQQQYADGHILGAHYLDLNQNLSGPVQAHGGRHPLPELGIFSKTLAAMGVVSGGPNPTLVVAYDDSRFAFAARLWWLLRYLGHDHVAVLDGSWAGWSQGGYPTSQEIPAPRSGKFTAAPRQDWLVDIDGVRHRQDGVVLIDSRSPERYRGEVEPIDPVAGSIPGAVNYFWQNVSAENGQMKSPADLAHPWAELDAADDAIVYCGSGVTACVNLLAQTLAGRPMAKLYAGGWSDWCSYL</sequence>
<organism evidence="4 5">
    <name type="scientific">Shackletoniella antarctica</name>
    <dbReference type="NCBI Taxonomy" id="268115"/>
    <lineage>
        <taxon>Bacteria</taxon>
        <taxon>Bacillati</taxon>
        <taxon>Cyanobacteriota</taxon>
        <taxon>Cyanophyceae</taxon>
        <taxon>Oculatellales</taxon>
        <taxon>Oculatellaceae</taxon>
        <taxon>Shackletoniella</taxon>
    </lineage>
</organism>
<dbReference type="CDD" id="cd01448">
    <property type="entry name" value="TST_Repeat_1"/>
    <property type="match status" value="1"/>
</dbReference>
<evidence type="ECO:0000259" key="3">
    <source>
        <dbReference type="PROSITE" id="PS50206"/>
    </source>
</evidence>
<keyword evidence="1 4" id="KW-0808">Transferase</keyword>
<evidence type="ECO:0000256" key="1">
    <source>
        <dbReference type="ARBA" id="ARBA00022679"/>
    </source>
</evidence>
<dbReference type="PANTHER" id="PTHR11364">
    <property type="entry name" value="THIOSULFATE SULFERTANSFERASE"/>
    <property type="match status" value="1"/>
</dbReference>
<evidence type="ECO:0000313" key="5">
    <source>
        <dbReference type="Proteomes" id="UP000249081"/>
    </source>
</evidence>
<name>A0A2W4WMT8_9CYAN</name>
<proteinExistence type="predicted"/>